<feature type="chain" id="PRO_5047414931" evidence="1">
    <location>
        <begin position="19"/>
        <end position="271"/>
    </location>
</feature>
<keyword evidence="3" id="KW-1185">Reference proteome</keyword>
<gene>
    <name evidence="2" type="ORF">J2X31_001438</name>
</gene>
<protein>
    <submittedName>
        <fullName evidence="2">Uncharacterized protein YfkK (UPF0435 family)</fullName>
    </submittedName>
</protein>
<dbReference type="Pfam" id="PF18950">
    <property type="entry name" value="DUF5694"/>
    <property type="match status" value="1"/>
</dbReference>
<feature type="signal peptide" evidence="1">
    <location>
        <begin position="1"/>
        <end position="18"/>
    </location>
</feature>
<dbReference type="EMBL" id="JAVDVI010000005">
    <property type="protein sequence ID" value="MDR6967427.1"/>
    <property type="molecule type" value="Genomic_DNA"/>
</dbReference>
<organism evidence="2 3">
    <name type="scientific">Flavobacterium arsenatis</name>
    <dbReference type="NCBI Taxonomy" id="1484332"/>
    <lineage>
        <taxon>Bacteria</taxon>
        <taxon>Pseudomonadati</taxon>
        <taxon>Bacteroidota</taxon>
        <taxon>Flavobacteriia</taxon>
        <taxon>Flavobacteriales</taxon>
        <taxon>Flavobacteriaceae</taxon>
        <taxon>Flavobacterium</taxon>
    </lineage>
</organism>
<evidence type="ECO:0000313" key="2">
    <source>
        <dbReference type="EMBL" id="MDR6967427.1"/>
    </source>
</evidence>
<sequence>MNKLFLFLQLLIVSQLQAQQKPLYNDKFPDAVQVLNFGTFHMGYTPDANTVEFDEHNKKNQEDVHEIAKMIAKFKPTIIIVEDVPENNHLVQKAYQDYLNNPKMKFEHPSEIELLAFELGRLSKATRIYGIDHQMGYNYMIGSQVKGKVNDDSYEKYFAMVEREEKKLNYDNLSLLDKLKVTNHPQYLDFLLNVNADILTYVSTEGNFEGADEATKYYHRNIRMFSNLNQIELKTDDRVFILMGASHTAFFNDFMKRSPRYKLVDPFLYLK</sequence>
<reference evidence="2 3" key="1">
    <citation type="submission" date="2023-07" db="EMBL/GenBank/DDBJ databases">
        <title>Sorghum-associated microbial communities from plants grown in Nebraska, USA.</title>
        <authorList>
            <person name="Schachtman D."/>
        </authorList>
    </citation>
    <scope>NUCLEOTIDE SEQUENCE [LARGE SCALE GENOMIC DNA]</scope>
    <source>
        <strain evidence="2 3">3773</strain>
    </source>
</reference>
<keyword evidence="1" id="KW-0732">Signal</keyword>
<accession>A0ABU1TN87</accession>
<proteinExistence type="predicted"/>
<evidence type="ECO:0000313" key="3">
    <source>
        <dbReference type="Proteomes" id="UP001255185"/>
    </source>
</evidence>
<dbReference type="InterPro" id="IPR043749">
    <property type="entry name" value="DUF5694"/>
</dbReference>
<dbReference type="Proteomes" id="UP001255185">
    <property type="component" value="Unassembled WGS sequence"/>
</dbReference>
<name>A0ABU1TN87_9FLAO</name>
<comment type="caution">
    <text evidence="2">The sequence shown here is derived from an EMBL/GenBank/DDBJ whole genome shotgun (WGS) entry which is preliminary data.</text>
</comment>
<evidence type="ECO:0000256" key="1">
    <source>
        <dbReference type="SAM" id="SignalP"/>
    </source>
</evidence>
<dbReference type="RefSeq" id="WP_310025560.1">
    <property type="nucleotide sequence ID" value="NZ_JAVDVI010000005.1"/>
</dbReference>